<organism evidence="1 2">
    <name type="scientific">Persea americana</name>
    <name type="common">Avocado</name>
    <dbReference type="NCBI Taxonomy" id="3435"/>
    <lineage>
        <taxon>Eukaryota</taxon>
        <taxon>Viridiplantae</taxon>
        <taxon>Streptophyta</taxon>
        <taxon>Embryophyta</taxon>
        <taxon>Tracheophyta</taxon>
        <taxon>Spermatophyta</taxon>
        <taxon>Magnoliopsida</taxon>
        <taxon>Magnoliidae</taxon>
        <taxon>Laurales</taxon>
        <taxon>Lauraceae</taxon>
        <taxon>Persea</taxon>
    </lineage>
</organism>
<accession>A0ACC2M2M3</accession>
<sequence>MQGNCSLYPWVGEWSELVPRRIDQSISEMAQRGAADGYFDEAGYDAVVVGSGYGGSVAACRLVMAGIKVCLIEKGKRWEAKDFPTSNYQMWSKGRLESDTLGFSFGPKDALFQLYEQGNSVAGVVCGLGGGLLDPPVEFASAKALKAIAEEIEESSPTPIKQTINFNFINDPGNVKGTTQLEQCVAYGNSRVLGTAQILFQSERRGLKISDRLGLGFSTNGNNFA</sequence>
<protein>
    <submittedName>
        <fullName evidence="1">Uncharacterized protein</fullName>
    </submittedName>
</protein>
<name>A0ACC2M2M3_PERAE</name>
<proteinExistence type="predicted"/>
<gene>
    <name evidence="1" type="ORF">MRB53_016549</name>
</gene>
<dbReference type="Proteomes" id="UP001234297">
    <property type="component" value="Chromosome 5"/>
</dbReference>
<evidence type="ECO:0000313" key="2">
    <source>
        <dbReference type="Proteomes" id="UP001234297"/>
    </source>
</evidence>
<reference evidence="1 2" key="1">
    <citation type="journal article" date="2022" name="Hortic Res">
        <title>A haplotype resolved chromosomal level avocado genome allows analysis of novel avocado genes.</title>
        <authorList>
            <person name="Nath O."/>
            <person name="Fletcher S.J."/>
            <person name="Hayward A."/>
            <person name="Shaw L.M."/>
            <person name="Masouleh A.K."/>
            <person name="Furtado A."/>
            <person name="Henry R.J."/>
            <person name="Mitter N."/>
        </authorList>
    </citation>
    <scope>NUCLEOTIDE SEQUENCE [LARGE SCALE GENOMIC DNA]</scope>
    <source>
        <strain evidence="2">cv. Hass</strain>
    </source>
</reference>
<evidence type="ECO:0000313" key="1">
    <source>
        <dbReference type="EMBL" id="KAJ8639855.1"/>
    </source>
</evidence>
<keyword evidence="2" id="KW-1185">Reference proteome</keyword>
<dbReference type="EMBL" id="CM056813">
    <property type="protein sequence ID" value="KAJ8639855.1"/>
    <property type="molecule type" value="Genomic_DNA"/>
</dbReference>
<comment type="caution">
    <text evidence="1">The sequence shown here is derived from an EMBL/GenBank/DDBJ whole genome shotgun (WGS) entry which is preliminary data.</text>
</comment>